<proteinExistence type="predicted"/>
<name>A0A8A1MK27_AJECA</name>
<sequence>MGGVLCPRRLCRGSKRLPLIFCPTFRVFWSIMGEHWGDSDSALMSDDDNPPVITDQRQRGGSAVRHISASLSQLNRTQRKGQATFKRPGRPVGICSFPDTDPYHKMLVMPGYARGPWFLSLHARKQGYIQYLNEYSWTNYRSKHRMSFTRKTYDSFQNAHRESRSSHLVVAVAQSRILTTRTLRTAYVVDNSPEFCPLHGSVIYNPSKIFPSCSRVL</sequence>
<gene>
    <name evidence="1" type="ORF">I7I51_02052</name>
</gene>
<protein>
    <submittedName>
        <fullName evidence="1">Uncharacterized protein</fullName>
    </submittedName>
</protein>
<organism evidence="1 2">
    <name type="scientific">Ajellomyces capsulatus</name>
    <name type="common">Darling's disease fungus</name>
    <name type="synonym">Histoplasma capsulatum</name>
    <dbReference type="NCBI Taxonomy" id="5037"/>
    <lineage>
        <taxon>Eukaryota</taxon>
        <taxon>Fungi</taxon>
        <taxon>Dikarya</taxon>
        <taxon>Ascomycota</taxon>
        <taxon>Pezizomycotina</taxon>
        <taxon>Eurotiomycetes</taxon>
        <taxon>Eurotiomycetidae</taxon>
        <taxon>Onygenales</taxon>
        <taxon>Ajellomycetaceae</taxon>
        <taxon>Histoplasma</taxon>
    </lineage>
</organism>
<evidence type="ECO:0000313" key="1">
    <source>
        <dbReference type="EMBL" id="QSS64974.1"/>
    </source>
</evidence>
<dbReference type="EMBL" id="CP069114">
    <property type="protein sequence ID" value="QSS64974.1"/>
    <property type="molecule type" value="Genomic_DNA"/>
</dbReference>
<dbReference type="AlphaFoldDB" id="A0A8A1MK27"/>
<accession>A0A8A1MK27</accession>
<reference evidence="1" key="1">
    <citation type="submission" date="2021-01" db="EMBL/GenBank/DDBJ databases">
        <title>Chromosome-level genome assembly of a human fungal pathogen reveals clustering of transcriptionally co-regulated genes.</title>
        <authorList>
            <person name="Voorhies M."/>
            <person name="Cohen S."/>
            <person name="Shea T.P."/>
            <person name="Petrus S."/>
            <person name="Munoz J.F."/>
            <person name="Poplawski S."/>
            <person name="Goldman W.E."/>
            <person name="Michael T."/>
            <person name="Cuomo C.A."/>
            <person name="Sil A."/>
            <person name="Beyhan S."/>
        </authorList>
    </citation>
    <scope>NUCLEOTIDE SEQUENCE</scope>
    <source>
        <strain evidence="1">WU24</strain>
    </source>
</reference>
<feature type="non-terminal residue" evidence="1">
    <location>
        <position position="217"/>
    </location>
</feature>
<dbReference type="Proteomes" id="UP000663671">
    <property type="component" value="Chromosome 1"/>
</dbReference>
<dbReference type="VEuPathDB" id="FungiDB:I7I51_02052"/>
<evidence type="ECO:0000313" key="2">
    <source>
        <dbReference type="Proteomes" id="UP000663671"/>
    </source>
</evidence>